<dbReference type="RefSeq" id="WP_157398110.1">
    <property type="nucleotide sequence ID" value="NZ_WSEL01000003.1"/>
</dbReference>
<evidence type="ECO:0000313" key="2">
    <source>
        <dbReference type="Proteomes" id="UP000469385"/>
    </source>
</evidence>
<sequence length="77" mass="8509">MPHSTYRIESSHPIASRWLPGSGSQQYFVRDRALAVAVAAKSTTRPDGQEIRVVHVATGEVVFRKQSGQRPEFGDEA</sequence>
<protein>
    <recommendedName>
        <fullName evidence="3">DUF2188 domain-containing protein</fullName>
    </recommendedName>
</protein>
<reference evidence="1 2" key="1">
    <citation type="submission" date="2019-12" db="EMBL/GenBank/DDBJ databases">
        <authorList>
            <person name="Huq M.A."/>
        </authorList>
    </citation>
    <scope>NUCLEOTIDE SEQUENCE [LARGE SCALE GENOMIC DNA]</scope>
    <source>
        <strain evidence="1 2">MAH-25</strain>
    </source>
</reference>
<name>A0A6N8IW57_9BURK</name>
<dbReference type="Proteomes" id="UP000469385">
    <property type="component" value="Unassembled WGS sequence"/>
</dbReference>
<proteinExistence type="predicted"/>
<accession>A0A6N8IW57</accession>
<dbReference type="EMBL" id="WSEL01000003">
    <property type="protein sequence ID" value="MVQ30203.1"/>
    <property type="molecule type" value="Genomic_DNA"/>
</dbReference>
<gene>
    <name evidence="1" type="ORF">GON04_12135</name>
</gene>
<keyword evidence="2" id="KW-1185">Reference proteome</keyword>
<evidence type="ECO:0008006" key="3">
    <source>
        <dbReference type="Google" id="ProtNLM"/>
    </source>
</evidence>
<dbReference type="AlphaFoldDB" id="A0A6N8IW57"/>
<comment type="caution">
    <text evidence="1">The sequence shown here is derived from an EMBL/GenBank/DDBJ whole genome shotgun (WGS) entry which is preliminary data.</text>
</comment>
<organism evidence="1 2">
    <name type="scientific">Ramlibacter pinisoli</name>
    <dbReference type="NCBI Taxonomy" id="2682844"/>
    <lineage>
        <taxon>Bacteria</taxon>
        <taxon>Pseudomonadati</taxon>
        <taxon>Pseudomonadota</taxon>
        <taxon>Betaproteobacteria</taxon>
        <taxon>Burkholderiales</taxon>
        <taxon>Comamonadaceae</taxon>
        <taxon>Ramlibacter</taxon>
    </lineage>
</organism>
<evidence type="ECO:0000313" key="1">
    <source>
        <dbReference type="EMBL" id="MVQ30203.1"/>
    </source>
</evidence>